<keyword evidence="1" id="KW-0732">Signal</keyword>
<dbReference type="HOGENOM" id="CLU_1726379_0_0_1"/>
<dbReference type="Proteomes" id="UP000008144">
    <property type="component" value="Chromosome 1"/>
</dbReference>
<dbReference type="InterPro" id="IPR008972">
    <property type="entry name" value="Cupredoxin"/>
</dbReference>
<evidence type="ECO:0000256" key="1">
    <source>
        <dbReference type="SAM" id="SignalP"/>
    </source>
</evidence>
<dbReference type="Gene3D" id="2.60.40.420">
    <property type="entry name" value="Cupredoxins - blue copper proteins"/>
    <property type="match status" value="1"/>
</dbReference>
<reference evidence="2" key="2">
    <citation type="journal article" date="2008" name="Genome Biol.">
        <title>Improved genome assembly and evidence-based global gene model set for the chordate Ciona intestinalis: new insight into intron and operon populations.</title>
        <authorList>
            <person name="Satou Y."/>
            <person name="Mineta K."/>
            <person name="Ogasawara M."/>
            <person name="Sasakura Y."/>
            <person name="Shoguchi E."/>
            <person name="Ueno K."/>
            <person name="Yamada L."/>
            <person name="Matsumoto J."/>
            <person name="Wasserscheid J."/>
            <person name="Dewar K."/>
            <person name="Wiley G.B."/>
            <person name="Macmil S.L."/>
            <person name="Roe B.A."/>
            <person name="Zeller R.W."/>
            <person name="Hastings K.E."/>
            <person name="Lemaire P."/>
            <person name="Lindquist E."/>
            <person name="Endo T."/>
            <person name="Hotta K."/>
            <person name="Inaba K."/>
        </authorList>
    </citation>
    <scope>NUCLEOTIDE SEQUENCE [LARGE SCALE GENOMIC DNA]</scope>
    <source>
        <strain evidence="2">wild type</strain>
    </source>
</reference>
<protein>
    <submittedName>
        <fullName evidence="2">Uncharacterized protein</fullName>
    </submittedName>
</protein>
<dbReference type="InParanoid" id="H2XKG1"/>
<dbReference type="Ensembl" id="ENSCINT00000033420.1">
    <property type="protein sequence ID" value="ENSCINP00000030143.1"/>
    <property type="gene ID" value="ENSCING00000018245.1"/>
</dbReference>
<dbReference type="GeneTree" id="ENSGT00940000158517"/>
<accession>H2XKG1</accession>
<proteinExistence type="predicted"/>
<dbReference type="SUPFAM" id="SSF49503">
    <property type="entry name" value="Cupredoxins"/>
    <property type="match status" value="1"/>
</dbReference>
<feature type="chain" id="PRO_5003577599" evidence="1">
    <location>
        <begin position="19"/>
        <end position="152"/>
    </location>
</feature>
<feature type="signal peptide" evidence="1">
    <location>
        <begin position="1"/>
        <end position="18"/>
    </location>
</feature>
<keyword evidence="3" id="KW-1185">Reference proteome</keyword>
<reference evidence="2" key="3">
    <citation type="submission" date="2025-08" db="UniProtKB">
        <authorList>
            <consortium name="Ensembl"/>
        </authorList>
    </citation>
    <scope>IDENTIFICATION</scope>
</reference>
<organism evidence="2 3">
    <name type="scientific">Ciona intestinalis</name>
    <name type="common">Transparent sea squirt</name>
    <name type="synonym">Ascidia intestinalis</name>
    <dbReference type="NCBI Taxonomy" id="7719"/>
    <lineage>
        <taxon>Eukaryota</taxon>
        <taxon>Metazoa</taxon>
        <taxon>Chordata</taxon>
        <taxon>Tunicata</taxon>
        <taxon>Ascidiacea</taxon>
        <taxon>Phlebobranchia</taxon>
        <taxon>Cionidae</taxon>
        <taxon>Ciona</taxon>
    </lineage>
</organism>
<dbReference type="EMBL" id="EAAA01000420">
    <property type="status" value="NOT_ANNOTATED_CDS"/>
    <property type="molecule type" value="Genomic_DNA"/>
</dbReference>
<dbReference type="OMA" id="RRTYYLA"/>
<dbReference type="AlphaFoldDB" id="H2XKG1"/>
<sequence length="152" mass="17516">MLILRLFYLLGLTFSANSIRRTYYLAAVEIDWDYGNAENRELVPFRKSVFRQFSDGYYRREIPHVESLGYFGPTLIAEVGDALVVRLRNFATVSCNLQAQGVKVTSENPSYVLPHNQSTYQWEIPQESSPTYDDPPCVARLYYSSVDQIKDI</sequence>
<evidence type="ECO:0000313" key="2">
    <source>
        <dbReference type="Ensembl" id="ENSCINP00000030143.1"/>
    </source>
</evidence>
<evidence type="ECO:0000313" key="3">
    <source>
        <dbReference type="Proteomes" id="UP000008144"/>
    </source>
</evidence>
<name>H2XKG1_CIOIN</name>
<reference evidence="2" key="4">
    <citation type="submission" date="2025-09" db="UniProtKB">
        <authorList>
            <consortium name="Ensembl"/>
        </authorList>
    </citation>
    <scope>IDENTIFICATION</scope>
</reference>
<reference evidence="3" key="1">
    <citation type="journal article" date="2002" name="Science">
        <title>The draft genome of Ciona intestinalis: insights into chordate and vertebrate origins.</title>
        <authorList>
            <person name="Dehal P."/>
            <person name="Satou Y."/>
            <person name="Campbell R.K."/>
            <person name="Chapman J."/>
            <person name="Degnan B."/>
            <person name="De Tomaso A."/>
            <person name="Davidson B."/>
            <person name="Di Gregorio A."/>
            <person name="Gelpke M."/>
            <person name="Goodstein D.M."/>
            <person name="Harafuji N."/>
            <person name="Hastings K.E."/>
            <person name="Ho I."/>
            <person name="Hotta K."/>
            <person name="Huang W."/>
            <person name="Kawashima T."/>
            <person name="Lemaire P."/>
            <person name="Martinez D."/>
            <person name="Meinertzhagen I.A."/>
            <person name="Necula S."/>
            <person name="Nonaka M."/>
            <person name="Putnam N."/>
            <person name="Rash S."/>
            <person name="Saiga H."/>
            <person name="Satake M."/>
            <person name="Terry A."/>
            <person name="Yamada L."/>
            <person name="Wang H.G."/>
            <person name="Awazu S."/>
            <person name="Azumi K."/>
            <person name="Boore J."/>
            <person name="Branno M."/>
            <person name="Chin-Bow S."/>
            <person name="DeSantis R."/>
            <person name="Doyle S."/>
            <person name="Francino P."/>
            <person name="Keys D.N."/>
            <person name="Haga S."/>
            <person name="Hayashi H."/>
            <person name="Hino K."/>
            <person name="Imai K.S."/>
            <person name="Inaba K."/>
            <person name="Kano S."/>
            <person name="Kobayashi K."/>
            <person name="Kobayashi M."/>
            <person name="Lee B.I."/>
            <person name="Makabe K.W."/>
            <person name="Manohar C."/>
            <person name="Matassi G."/>
            <person name="Medina M."/>
            <person name="Mochizuki Y."/>
            <person name="Mount S."/>
            <person name="Morishita T."/>
            <person name="Miura S."/>
            <person name="Nakayama A."/>
            <person name="Nishizaka S."/>
            <person name="Nomoto H."/>
            <person name="Ohta F."/>
            <person name="Oishi K."/>
            <person name="Rigoutsos I."/>
            <person name="Sano M."/>
            <person name="Sasaki A."/>
            <person name="Sasakura Y."/>
            <person name="Shoguchi E."/>
            <person name="Shin-i T."/>
            <person name="Spagnuolo A."/>
            <person name="Stainier D."/>
            <person name="Suzuki M.M."/>
            <person name="Tassy O."/>
            <person name="Takatori N."/>
            <person name="Tokuoka M."/>
            <person name="Yagi K."/>
            <person name="Yoshizaki F."/>
            <person name="Wada S."/>
            <person name="Zhang C."/>
            <person name="Hyatt P.D."/>
            <person name="Larimer F."/>
            <person name="Detter C."/>
            <person name="Doggett N."/>
            <person name="Glavina T."/>
            <person name="Hawkins T."/>
            <person name="Richardson P."/>
            <person name="Lucas S."/>
            <person name="Kohara Y."/>
            <person name="Levine M."/>
            <person name="Satoh N."/>
            <person name="Rokhsar D.S."/>
        </authorList>
    </citation>
    <scope>NUCLEOTIDE SEQUENCE [LARGE SCALE GENOMIC DNA]</scope>
</reference>